<evidence type="ECO:0000313" key="6">
    <source>
        <dbReference type="Proteomes" id="UP001145021"/>
    </source>
</evidence>
<protein>
    <recommendedName>
        <fullName evidence="7">SAC domain-containing protein</fullName>
    </recommendedName>
</protein>
<dbReference type="GO" id="GO:0046856">
    <property type="term" value="P:phosphatidylinositol dephosphorylation"/>
    <property type="evidence" value="ECO:0007669"/>
    <property type="project" value="TreeGrafter"/>
</dbReference>
<dbReference type="InterPro" id="IPR034753">
    <property type="entry name" value="hSac2"/>
</dbReference>
<feature type="region of interest" description="Disordered" evidence="1">
    <location>
        <begin position="193"/>
        <end position="216"/>
    </location>
</feature>
<dbReference type="InterPro" id="IPR022158">
    <property type="entry name" value="Inositol_phosphatase"/>
</dbReference>
<dbReference type="EMBL" id="JANBOH010000025">
    <property type="protein sequence ID" value="KAJ1647602.1"/>
    <property type="molecule type" value="Genomic_DNA"/>
</dbReference>
<comment type="caution">
    <text evidence="5">The sequence shown here is derived from an EMBL/GenBank/DDBJ whole genome shotgun (WGS) entry which is preliminary data.</text>
</comment>
<evidence type="ECO:0000259" key="3">
    <source>
        <dbReference type="PROSITE" id="PS50275"/>
    </source>
</evidence>
<dbReference type="Proteomes" id="UP001145021">
    <property type="component" value="Unassembled WGS sequence"/>
</dbReference>
<keyword evidence="2" id="KW-0472">Membrane</keyword>
<feature type="transmembrane region" description="Helical" evidence="2">
    <location>
        <begin position="60"/>
        <end position="81"/>
    </location>
</feature>
<proteinExistence type="predicted"/>
<keyword evidence="2" id="KW-1133">Transmembrane helix</keyword>
<dbReference type="InterPro" id="IPR002013">
    <property type="entry name" value="SAC_dom"/>
</dbReference>
<dbReference type="PROSITE" id="PS50275">
    <property type="entry name" value="SAC"/>
    <property type="match status" value="1"/>
</dbReference>
<evidence type="ECO:0000259" key="4">
    <source>
        <dbReference type="PROSITE" id="PS51791"/>
    </source>
</evidence>
<organism evidence="5 6">
    <name type="scientific">Coemansia asiatica</name>
    <dbReference type="NCBI Taxonomy" id="1052880"/>
    <lineage>
        <taxon>Eukaryota</taxon>
        <taxon>Fungi</taxon>
        <taxon>Fungi incertae sedis</taxon>
        <taxon>Zoopagomycota</taxon>
        <taxon>Kickxellomycotina</taxon>
        <taxon>Kickxellomycetes</taxon>
        <taxon>Kickxellales</taxon>
        <taxon>Kickxellaceae</taxon>
        <taxon>Coemansia</taxon>
    </lineage>
</organism>
<feature type="region of interest" description="Disordered" evidence="1">
    <location>
        <begin position="762"/>
        <end position="787"/>
    </location>
</feature>
<dbReference type="GO" id="GO:0005783">
    <property type="term" value="C:endoplasmic reticulum"/>
    <property type="evidence" value="ECO:0007669"/>
    <property type="project" value="TreeGrafter"/>
</dbReference>
<dbReference type="Pfam" id="PF02383">
    <property type="entry name" value="Syja_N"/>
    <property type="match status" value="1"/>
</dbReference>
<dbReference type="AlphaFoldDB" id="A0A9W7XM17"/>
<dbReference type="GO" id="GO:0043812">
    <property type="term" value="F:phosphatidylinositol-4-phosphate phosphatase activity"/>
    <property type="evidence" value="ECO:0007669"/>
    <property type="project" value="TreeGrafter"/>
</dbReference>
<evidence type="ECO:0000256" key="2">
    <source>
        <dbReference type="SAM" id="Phobius"/>
    </source>
</evidence>
<dbReference type="PANTHER" id="PTHR45662:SF7">
    <property type="entry name" value="SACI DOMAIN PROTEIN (AFU_ORTHOLOGUE AFUA_1G15890)"/>
    <property type="match status" value="1"/>
</dbReference>
<reference evidence="5" key="1">
    <citation type="submission" date="2022-07" db="EMBL/GenBank/DDBJ databases">
        <title>Phylogenomic reconstructions and comparative analyses of Kickxellomycotina fungi.</title>
        <authorList>
            <person name="Reynolds N.K."/>
            <person name="Stajich J.E."/>
            <person name="Barry K."/>
            <person name="Grigoriev I.V."/>
            <person name="Crous P."/>
            <person name="Smith M.E."/>
        </authorList>
    </citation>
    <scope>NUCLEOTIDE SEQUENCE</scope>
    <source>
        <strain evidence="5">NBRC 105413</strain>
    </source>
</reference>
<feature type="domain" description="HSac2" evidence="4">
    <location>
        <begin position="642"/>
        <end position="786"/>
    </location>
</feature>
<evidence type="ECO:0000313" key="5">
    <source>
        <dbReference type="EMBL" id="KAJ1647602.1"/>
    </source>
</evidence>
<keyword evidence="6" id="KW-1185">Reference proteome</keyword>
<accession>A0A9W7XM17</accession>
<name>A0A9W7XM17_9FUNG</name>
<evidence type="ECO:0008006" key="7">
    <source>
        <dbReference type="Google" id="ProtNLM"/>
    </source>
</evidence>
<dbReference type="PROSITE" id="PS51791">
    <property type="entry name" value="HSAC2"/>
    <property type="match status" value="1"/>
</dbReference>
<dbReference type="PANTHER" id="PTHR45662">
    <property type="entry name" value="PHOSPHATIDYLINOSITIDE PHOSPHATASE SAC1"/>
    <property type="match status" value="1"/>
</dbReference>
<dbReference type="Pfam" id="PF12456">
    <property type="entry name" value="hSac2"/>
    <property type="match status" value="1"/>
</dbReference>
<gene>
    <name evidence="5" type="ORF">LPJ64_001060</name>
</gene>
<sequence>MTQVRTSTLTLAKDGYYLRSIDYPAKILFVAFNGSINASDETSSNGSQKGILASSEEDEISISVLTVIGTFALDLFAYLFIATDSRCRGTIAGKSVYEITSVVALPLDYAAGKAALQSLLAGPNGIKHRKSSLALQPSSTSLSDGHSGGSSSSSNNSQLQKQSTVSRDGIVQALQDASISWLSPQIAKLLGRGRSESPDAVDQAGSNAALASETGSSSAQRMESRIVEELARVFSSNGVFYSYDYDLTRSLQEKDGHELVADKTLLALSASESYWFNMYLQRQLLLSEAHEWALPLIQGCIQMAICEIKNDDSFQVCVLSRRNWRRIGMRYERRGANADGFVANSVDTEQILTVETSGNEKHFVSFVQTRGSMPFYWKQAASGLHPVPVVLKSDSENAHVCGIHLKREIGRLGRQVLINLVEHKGREAAVGSMFANIVGQCVADEIVDAQMVRYIPWDFHQETRGMRYENLNGLLEQLKREIAQMGYYWRAGEQTFTRQSGVFRVNCMDCLDRTNVVQSTIARFVLNEQLIRLGVHIAPEQGLAAYAGLEKTLNHLWANNGDYISRQYAGTSAMKGDFTRTGKRNFTGVMSDASYSLARLWISTFRDYFSQSVLDFTMGYQSASDVFRTLVELRSREPDHALQLSRTREAAIEASIAIAVYDCENIQMACMVQSSMVLDTLKTRQTEDAVLIVTTAAVYLCRYHYQMEKVSEVLRIELSGLSRVQYGAYITETHMPQSLDPTRNHGLVLYFDAAVARFNSGNSQNKSDIGRESSEEEDPKAHSSTIKLPLPKITETSVVAADRQESSPAAELRPDGGVKEHFIACKLVSESQVVMQRVRSKPMGDDDMRSACAMSDLSLTRLESLENQSPDLLAECLCSVILSAALKTNTVDGSNFIIDAPIISVAAAKHGLSVIDKVSSRIHKAIWI</sequence>
<feature type="domain" description="SAC" evidence="3">
    <location>
        <begin position="230"/>
        <end position="570"/>
    </location>
</feature>
<keyword evidence="2" id="KW-0812">Transmembrane</keyword>
<feature type="region of interest" description="Disordered" evidence="1">
    <location>
        <begin position="130"/>
        <end position="162"/>
    </location>
</feature>
<feature type="compositionally biased region" description="Low complexity" evidence="1">
    <location>
        <begin position="138"/>
        <end position="162"/>
    </location>
</feature>
<evidence type="ECO:0000256" key="1">
    <source>
        <dbReference type="SAM" id="MobiDB-lite"/>
    </source>
</evidence>